<evidence type="ECO:0000256" key="7">
    <source>
        <dbReference type="SAM" id="Phobius"/>
    </source>
</evidence>
<evidence type="ECO:0000256" key="3">
    <source>
        <dbReference type="ARBA" id="ARBA00022448"/>
    </source>
</evidence>
<feature type="transmembrane region" description="Helical" evidence="7">
    <location>
        <begin position="53"/>
        <end position="73"/>
    </location>
</feature>
<dbReference type="PANTHER" id="PTHR42810">
    <property type="entry name" value="PURINE PERMEASE C1399.01C-RELATED"/>
    <property type="match status" value="1"/>
</dbReference>
<evidence type="ECO:0000256" key="5">
    <source>
        <dbReference type="ARBA" id="ARBA00022989"/>
    </source>
</evidence>
<gene>
    <name evidence="8" type="ORF">NCTC8272_04642</name>
</gene>
<dbReference type="GO" id="GO:0042907">
    <property type="term" value="F:xanthine transmembrane transporter activity"/>
    <property type="evidence" value="ECO:0007669"/>
    <property type="project" value="TreeGrafter"/>
</dbReference>
<keyword evidence="6 7" id="KW-0472">Membrane</keyword>
<protein>
    <submittedName>
        <fullName evidence="8">Permease</fullName>
    </submittedName>
</protein>
<keyword evidence="3" id="KW-0813">Transport</keyword>
<proteinExistence type="inferred from homology"/>
<keyword evidence="5 7" id="KW-1133">Transmembrane helix</keyword>
<dbReference type="PANTHER" id="PTHR42810:SF4">
    <property type="entry name" value="URIC ACID TRANSPORTER UACT"/>
    <property type="match status" value="1"/>
</dbReference>
<accession>A0A447PUQ4</accession>
<dbReference type="Pfam" id="PF00860">
    <property type="entry name" value="Xan_ur_permease"/>
    <property type="match status" value="1"/>
</dbReference>
<evidence type="ECO:0000256" key="6">
    <source>
        <dbReference type="ARBA" id="ARBA00023136"/>
    </source>
</evidence>
<keyword evidence="4 7" id="KW-0812">Transmembrane</keyword>
<feature type="transmembrane region" description="Helical" evidence="7">
    <location>
        <begin position="20"/>
        <end position="41"/>
    </location>
</feature>
<comment type="similarity">
    <text evidence="2">Belongs to the nucleobase:cation symporter-2 (NCS2) (TC 2.A.40) family.</text>
</comment>
<comment type="subcellular location">
    <subcellularLocation>
        <location evidence="1">Membrane</location>
        <topology evidence="1">Multi-pass membrane protein</topology>
    </subcellularLocation>
</comment>
<evidence type="ECO:0000313" key="8">
    <source>
        <dbReference type="EMBL" id="VEA42845.1"/>
    </source>
</evidence>
<reference evidence="8 9" key="1">
    <citation type="submission" date="2018-12" db="EMBL/GenBank/DDBJ databases">
        <authorList>
            <consortium name="Pathogen Informatics"/>
        </authorList>
    </citation>
    <scope>NUCLEOTIDE SEQUENCE [LARGE SCALE GENOMIC DNA]</scope>
    <source>
        <strain evidence="8 9">NCTC8272</strain>
    </source>
</reference>
<dbReference type="EMBL" id="LR134149">
    <property type="protein sequence ID" value="VEA42845.1"/>
    <property type="molecule type" value="Genomic_DNA"/>
</dbReference>
<dbReference type="InterPro" id="IPR006043">
    <property type="entry name" value="NCS2"/>
</dbReference>
<dbReference type="Proteomes" id="UP000277214">
    <property type="component" value="Chromosome 1"/>
</dbReference>
<evidence type="ECO:0000256" key="1">
    <source>
        <dbReference type="ARBA" id="ARBA00004141"/>
    </source>
</evidence>
<sequence length="110" mass="11804">MPQPGLTTPDNDALPWQTTLLLALQHVLVVAATPITSVFLIAKALHFTDTVTASVLSATFLMCGLGAILQSLGVKGVGARLPFIMVPGARRLRFSLRSLYRPISRPRLAP</sequence>
<name>A0A447PUQ4_SALET</name>
<evidence type="ECO:0000256" key="2">
    <source>
        <dbReference type="ARBA" id="ARBA00008821"/>
    </source>
</evidence>
<organism evidence="8 9">
    <name type="scientific">Salmonella enterica I</name>
    <dbReference type="NCBI Taxonomy" id="59201"/>
    <lineage>
        <taxon>Bacteria</taxon>
        <taxon>Pseudomonadati</taxon>
        <taxon>Pseudomonadota</taxon>
        <taxon>Gammaproteobacteria</taxon>
        <taxon>Enterobacterales</taxon>
        <taxon>Enterobacteriaceae</taxon>
        <taxon>Salmonella</taxon>
    </lineage>
</organism>
<evidence type="ECO:0000256" key="4">
    <source>
        <dbReference type="ARBA" id="ARBA00022692"/>
    </source>
</evidence>
<dbReference type="GO" id="GO:0005886">
    <property type="term" value="C:plasma membrane"/>
    <property type="evidence" value="ECO:0007669"/>
    <property type="project" value="TreeGrafter"/>
</dbReference>
<dbReference type="AlphaFoldDB" id="A0A447PUQ4"/>
<evidence type="ECO:0000313" key="9">
    <source>
        <dbReference type="Proteomes" id="UP000277214"/>
    </source>
</evidence>